<keyword evidence="2" id="KW-0547">Nucleotide-binding</keyword>
<dbReference type="InterPro" id="IPR027417">
    <property type="entry name" value="P-loop_NTPase"/>
</dbReference>
<keyword evidence="3 6" id="KW-0067">ATP-binding</keyword>
<proteinExistence type="predicted"/>
<comment type="caution">
    <text evidence="6">The sequence shown here is derived from an EMBL/GenBank/DDBJ whole genome shotgun (WGS) entry which is preliminary data.</text>
</comment>
<dbReference type="PROSITE" id="PS00211">
    <property type="entry name" value="ABC_TRANSPORTER_1"/>
    <property type="match status" value="1"/>
</dbReference>
<evidence type="ECO:0000256" key="3">
    <source>
        <dbReference type="ARBA" id="ARBA00022840"/>
    </source>
</evidence>
<dbReference type="AlphaFoldDB" id="A0A9D2SP70"/>
<keyword evidence="1" id="KW-0813">Transport</keyword>
<gene>
    <name evidence="6" type="ORF">H9761_07900</name>
</gene>
<dbReference type="GO" id="GO:0005524">
    <property type="term" value="F:ATP binding"/>
    <property type="evidence" value="ECO:0007669"/>
    <property type="project" value="UniProtKB-KW"/>
</dbReference>
<evidence type="ECO:0000256" key="2">
    <source>
        <dbReference type="ARBA" id="ARBA00022741"/>
    </source>
</evidence>
<dbReference type="Pfam" id="PF00005">
    <property type="entry name" value="ABC_tran"/>
    <property type="match status" value="1"/>
</dbReference>
<evidence type="ECO:0000259" key="5">
    <source>
        <dbReference type="PROSITE" id="PS50893"/>
    </source>
</evidence>
<dbReference type="InterPro" id="IPR003439">
    <property type="entry name" value="ABC_transporter-like_ATP-bd"/>
</dbReference>
<feature type="domain" description="ABC transporter" evidence="5">
    <location>
        <begin position="41"/>
        <end position="282"/>
    </location>
</feature>
<dbReference type="InterPro" id="IPR003593">
    <property type="entry name" value="AAA+_ATPase"/>
</dbReference>
<dbReference type="SMART" id="SM00382">
    <property type="entry name" value="AAA"/>
    <property type="match status" value="1"/>
</dbReference>
<evidence type="ECO:0000313" key="6">
    <source>
        <dbReference type="EMBL" id="HJC23609.1"/>
    </source>
</evidence>
<dbReference type="InterPro" id="IPR017871">
    <property type="entry name" value="ABC_transporter-like_CS"/>
</dbReference>
<dbReference type="SUPFAM" id="SSF52540">
    <property type="entry name" value="P-loop containing nucleoside triphosphate hydrolases"/>
    <property type="match status" value="1"/>
</dbReference>
<evidence type="ECO:0000256" key="1">
    <source>
        <dbReference type="ARBA" id="ARBA00022448"/>
    </source>
</evidence>
<reference evidence="6" key="1">
    <citation type="journal article" date="2021" name="PeerJ">
        <title>Extensive microbial diversity within the chicken gut microbiome revealed by metagenomics and culture.</title>
        <authorList>
            <person name="Gilroy R."/>
            <person name="Ravi A."/>
            <person name="Getino M."/>
            <person name="Pursley I."/>
            <person name="Horton D.L."/>
            <person name="Alikhan N.F."/>
            <person name="Baker D."/>
            <person name="Gharbi K."/>
            <person name="Hall N."/>
            <person name="Watson M."/>
            <person name="Adriaenssens E.M."/>
            <person name="Foster-Nyarko E."/>
            <person name="Jarju S."/>
            <person name="Secka A."/>
            <person name="Antonio M."/>
            <person name="Oren A."/>
            <person name="Chaudhuri R.R."/>
            <person name="La Ragione R."/>
            <person name="Hildebrand F."/>
            <person name="Pallen M.J."/>
        </authorList>
    </citation>
    <scope>NUCLEOTIDE SEQUENCE</scope>
    <source>
        <strain evidence="6">USAMLcec2-132</strain>
    </source>
</reference>
<dbReference type="CDD" id="cd03214">
    <property type="entry name" value="ABC_Iron-Siderophores_B12_Hemin"/>
    <property type="match status" value="1"/>
</dbReference>
<dbReference type="Gene3D" id="3.40.50.300">
    <property type="entry name" value="P-loop containing nucleotide triphosphate hydrolases"/>
    <property type="match status" value="1"/>
</dbReference>
<evidence type="ECO:0000256" key="4">
    <source>
        <dbReference type="ARBA" id="ARBA00022967"/>
    </source>
</evidence>
<accession>A0A9D2SP70</accession>
<keyword evidence="4" id="KW-1278">Translocase</keyword>
<dbReference type="PROSITE" id="PS50893">
    <property type="entry name" value="ABC_TRANSPORTER_2"/>
    <property type="match status" value="1"/>
</dbReference>
<reference evidence="6" key="2">
    <citation type="submission" date="2021-04" db="EMBL/GenBank/DDBJ databases">
        <authorList>
            <person name="Gilroy R."/>
        </authorList>
    </citation>
    <scope>NUCLEOTIDE SEQUENCE</scope>
    <source>
        <strain evidence="6">USAMLcec2-132</strain>
    </source>
</reference>
<organism evidence="6 7">
    <name type="scientific">Candidatus Eisenbergiella merdavium</name>
    <dbReference type="NCBI Taxonomy" id="2838551"/>
    <lineage>
        <taxon>Bacteria</taxon>
        <taxon>Bacillati</taxon>
        <taxon>Bacillota</taxon>
        <taxon>Clostridia</taxon>
        <taxon>Lachnospirales</taxon>
        <taxon>Lachnospiraceae</taxon>
        <taxon>Eisenbergiella</taxon>
    </lineage>
</organism>
<evidence type="ECO:0000313" key="7">
    <source>
        <dbReference type="Proteomes" id="UP000823891"/>
    </source>
</evidence>
<dbReference type="FunFam" id="3.40.50.300:FF:000134">
    <property type="entry name" value="Iron-enterobactin ABC transporter ATP-binding protein"/>
    <property type="match status" value="1"/>
</dbReference>
<sequence length="305" mass="33639">MCRTADPDFAGRNAGPVLRLQTEVEMEKDGRKKKNDAGTALELVHVSAGYGRDPVLKDISFSLREGQRLAILGRNGSGKTTLLRVIAGLLPYSGTVRLCGADVQRLKREELAKRVAMMSQFAGASLSYTVEETVRMGRYVHRASGLFGGMLSGNEEKEREAVNACLRAAGLEDKKDRPVTELSGGQLQRVFLARALAQEPSVMLLDEPTSHMDLKYQTELVDYLRDWGAQPGHAVVGVLHDISLALRLADVFCFLKDGRVLAFGDAGVISPQLLEETWEMDVAGWMEQSARRMEEILNGEHIPQR</sequence>
<name>A0A9D2SP70_9FIRM</name>
<dbReference type="PANTHER" id="PTHR42794:SF1">
    <property type="entry name" value="HEMIN IMPORT ATP-BINDING PROTEIN HMUV"/>
    <property type="match status" value="1"/>
</dbReference>
<protein>
    <submittedName>
        <fullName evidence="6">ABC transporter ATP-binding protein</fullName>
    </submittedName>
</protein>
<dbReference type="GO" id="GO:0016887">
    <property type="term" value="F:ATP hydrolysis activity"/>
    <property type="evidence" value="ECO:0007669"/>
    <property type="project" value="InterPro"/>
</dbReference>
<dbReference type="Proteomes" id="UP000823891">
    <property type="component" value="Unassembled WGS sequence"/>
</dbReference>
<dbReference type="PANTHER" id="PTHR42794">
    <property type="entry name" value="HEMIN IMPORT ATP-BINDING PROTEIN HMUV"/>
    <property type="match status" value="1"/>
</dbReference>
<dbReference type="EMBL" id="DWWS01000027">
    <property type="protein sequence ID" value="HJC23609.1"/>
    <property type="molecule type" value="Genomic_DNA"/>
</dbReference>